<dbReference type="Proteomes" id="UP001165080">
    <property type="component" value="Unassembled WGS sequence"/>
</dbReference>
<dbReference type="SUPFAM" id="SSF103481">
    <property type="entry name" value="Multidrug resistance efflux transporter EmrE"/>
    <property type="match status" value="1"/>
</dbReference>
<dbReference type="AlphaFoldDB" id="A0A9W6EYK7"/>
<proteinExistence type="inferred from homology"/>
<organism evidence="7 8">
    <name type="scientific">Pleodorina starrii</name>
    <dbReference type="NCBI Taxonomy" id="330485"/>
    <lineage>
        <taxon>Eukaryota</taxon>
        <taxon>Viridiplantae</taxon>
        <taxon>Chlorophyta</taxon>
        <taxon>core chlorophytes</taxon>
        <taxon>Chlorophyceae</taxon>
        <taxon>CS clade</taxon>
        <taxon>Chlamydomonadales</taxon>
        <taxon>Volvocaceae</taxon>
        <taxon>Pleodorina</taxon>
    </lineage>
</organism>
<feature type="compositionally biased region" description="Low complexity" evidence="4">
    <location>
        <begin position="174"/>
        <end position="189"/>
    </location>
</feature>
<feature type="transmembrane region" description="Helical" evidence="5">
    <location>
        <begin position="101"/>
        <end position="121"/>
    </location>
</feature>
<dbReference type="InterPro" id="IPR037185">
    <property type="entry name" value="EmrE-like"/>
</dbReference>
<dbReference type="Gene3D" id="1.10.3730.20">
    <property type="match status" value="1"/>
</dbReference>
<evidence type="ECO:0000259" key="6">
    <source>
        <dbReference type="Pfam" id="PF01416"/>
    </source>
</evidence>
<dbReference type="Pfam" id="PF01416">
    <property type="entry name" value="PseudoU_synth_1"/>
    <property type="match status" value="2"/>
</dbReference>
<dbReference type="InterPro" id="IPR020095">
    <property type="entry name" value="PsdUridine_synth_TruA_C"/>
</dbReference>
<sequence>MRRQPNTSLAWWPGVLSASAGCFGAAAAVFGKAPGALQLGLTGRVACYAALFTCNAAVMALYLRSLRRLPSLQATVYSNAANIIATGLLGRWLYGETIGPRWLLGVACILLGLTLVTAAAAPPPASAATPDGAQERRPQHRRPQQEPPPQRQHQELHWEAMQSTGGVRHRDTGRQQQEQEQEQQQQQQRQEAEAEAEEGRPAPTATTVSPPTAAAASSSPCLSPPTAVAAAAEASPLQVPASLPSASAVASTPAAPTAPSVIIPSLEDRSNGLGRLGRLSYRLILAYDGTEYCGWQLQPSAPTVQRTLEGALCTVLREERAVLGVRAAGRTDSGVHARGQVVQFSCNRELDVAKMPYKLNSVLPHDIRVLRLTRTAPDFSVTCSALGKCYHYSLTNAEAHDPLRHRYCLHVRRPLDLAAMRTAAAALEGTHDFTQFSNIGEEAGRPRRRNPVKTLRRVEVVELGGESTPGGIRIEVEGSGFLYKMVRHISGALVAVGEGRLPVATIGQMLEVGNNAPPGCHGTYRGYNVAPAKGLCLHQVFYDPGVDDPSVLLYPELRHDEYGRLLESIPDARSDED</sequence>
<keyword evidence="5" id="KW-0472">Membrane</keyword>
<dbReference type="InterPro" id="IPR001406">
    <property type="entry name" value="PsdUridine_synth_TruA"/>
</dbReference>
<dbReference type="NCBIfam" id="TIGR00071">
    <property type="entry name" value="hisT_truA"/>
    <property type="match status" value="1"/>
</dbReference>
<keyword evidence="5" id="KW-0812">Transmembrane</keyword>
<keyword evidence="8" id="KW-1185">Reference proteome</keyword>
<dbReference type="InterPro" id="IPR020094">
    <property type="entry name" value="TruA/RsuA/RluB/E/F_N"/>
</dbReference>
<feature type="transmembrane region" description="Helical" evidence="5">
    <location>
        <begin position="45"/>
        <end position="63"/>
    </location>
</feature>
<evidence type="ECO:0000313" key="8">
    <source>
        <dbReference type="Proteomes" id="UP001165080"/>
    </source>
</evidence>
<dbReference type="EMBL" id="BRXU01000002">
    <property type="protein sequence ID" value="GLC49634.1"/>
    <property type="molecule type" value="Genomic_DNA"/>
</dbReference>
<dbReference type="PANTHER" id="PTHR11142:SF0">
    <property type="entry name" value="TRNA PSEUDOURIDINE SYNTHASE-LIKE 1"/>
    <property type="match status" value="1"/>
</dbReference>
<name>A0A9W6EYK7_9CHLO</name>
<accession>A0A9W6EYK7</accession>
<feature type="transmembrane region" description="Helical" evidence="5">
    <location>
        <begin position="12"/>
        <end position="33"/>
    </location>
</feature>
<evidence type="ECO:0000313" key="7">
    <source>
        <dbReference type="EMBL" id="GLC49634.1"/>
    </source>
</evidence>
<comment type="caution">
    <text evidence="7">The sequence shown here is derived from an EMBL/GenBank/DDBJ whole genome shotgun (WGS) entry which is preliminary data.</text>
</comment>
<dbReference type="PROSITE" id="PS51257">
    <property type="entry name" value="PROKAR_LIPOPROTEIN"/>
    <property type="match status" value="1"/>
</dbReference>
<comment type="similarity">
    <text evidence="1">Belongs to the tRNA pseudouridine synthase TruA family.</text>
</comment>
<feature type="compositionally biased region" description="Low complexity" evidence="4">
    <location>
        <begin position="201"/>
        <end position="224"/>
    </location>
</feature>
<dbReference type="InterPro" id="IPR020103">
    <property type="entry name" value="PsdUridine_synth_cat_dom_sf"/>
</dbReference>
<feature type="domain" description="Pseudouridine synthase I TruA alpha/beta" evidence="6">
    <location>
        <begin position="423"/>
        <end position="543"/>
    </location>
</feature>
<evidence type="ECO:0000256" key="3">
    <source>
        <dbReference type="ARBA" id="ARBA00023235"/>
    </source>
</evidence>
<keyword evidence="2" id="KW-0819">tRNA processing</keyword>
<dbReference type="GO" id="GO:0031119">
    <property type="term" value="P:tRNA pseudouridine synthesis"/>
    <property type="evidence" value="ECO:0007669"/>
    <property type="project" value="TreeGrafter"/>
</dbReference>
<evidence type="ECO:0000256" key="1">
    <source>
        <dbReference type="ARBA" id="ARBA00009375"/>
    </source>
</evidence>
<dbReference type="FunFam" id="3.30.70.580:FF:000001">
    <property type="entry name" value="tRNA pseudouridine synthase A"/>
    <property type="match status" value="1"/>
</dbReference>
<protein>
    <recommendedName>
        <fullName evidence="6">Pseudouridine synthase I TruA alpha/beta domain-containing protein</fullName>
    </recommendedName>
</protein>
<feature type="domain" description="Pseudouridine synthase I TruA alpha/beta" evidence="6">
    <location>
        <begin position="286"/>
        <end position="371"/>
    </location>
</feature>
<feature type="region of interest" description="Disordered" evidence="4">
    <location>
        <begin position="122"/>
        <end position="224"/>
    </location>
</feature>
<dbReference type="InterPro" id="IPR020097">
    <property type="entry name" value="PsdUridine_synth_TruA_a/b_dom"/>
</dbReference>
<dbReference type="SUPFAM" id="SSF55120">
    <property type="entry name" value="Pseudouridine synthase"/>
    <property type="match status" value="1"/>
</dbReference>
<evidence type="ECO:0000256" key="5">
    <source>
        <dbReference type="SAM" id="Phobius"/>
    </source>
</evidence>
<keyword evidence="3" id="KW-0413">Isomerase</keyword>
<dbReference type="GO" id="GO:0009982">
    <property type="term" value="F:pseudouridine synthase activity"/>
    <property type="evidence" value="ECO:0007669"/>
    <property type="project" value="InterPro"/>
</dbReference>
<dbReference type="HAMAP" id="MF_00171">
    <property type="entry name" value="TruA"/>
    <property type="match status" value="1"/>
</dbReference>
<evidence type="ECO:0000256" key="4">
    <source>
        <dbReference type="SAM" id="MobiDB-lite"/>
    </source>
</evidence>
<dbReference type="PANTHER" id="PTHR11142">
    <property type="entry name" value="PSEUDOURIDYLATE SYNTHASE"/>
    <property type="match status" value="1"/>
</dbReference>
<dbReference type="Gene3D" id="3.30.70.660">
    <property type="entry name" value="Pseudouridine synthase I, catalytic domain, C-terminal subdomain"/>
    <property type="match status" value="1"/>
</dbReference>
<reference evidence="7 8" key="1">
    <citation type="journal article" date="2023" name="Commun. Biol.">
        <title>Reorganization of the ancestral sex-determining regions during the evolution of trioecy in Pleodorina starrii.</title>
        <authorList>
            <person name="Takahashi K."/>
            <person name="Suzuki S."/>
            <person name="Kawai-Toyooka H."/>
            <person name="Yamamoto K."/>
            <person name="Hamaji T."/>
            <person name="Ootsuki R."/>
            <person name="Yamaguchi H."/>
            <person name="Kawachi M."/>
            <person name="Higashiyama T."/>
            <person name="Nozaki H."/>
        </authorList>
    </citation>
    <scope>NUCLEOTIDE SEQUENCE [LARGE SCALE GENOMIC DNA]</scope>
    <source>
        <strain evidence="7 8">NIES-4479</strain>
    </source>
</reference>
<dbReference type="Gene3D" id="3.30.70.580">
    <property type="entry name" value="Pseudouridine synthase I, catalytic domain, N-terminal subdomain"/>
    <property type="match status" value="1"/>
</dbReference>
<dbReference type="GO" id="GO:0003723">
    <property type="term" value="F:RNA binding"/>
    <property type="evidence" value="ECO:0007669"/>
    <property type="project" value="InterPro"/>
</dbReference>
<keyword evidence="5" id="KW-1133">Transmembrane helix</keyword>
<dbReference type="CDD" id="cd02570">
    <property type="entry name" value="PseudoU_synth_EcTruA"/>
    <property type="match status" value="1"/>
</dbReference>
<evidence type="ECO:0000256" key="2">
    <source>
        <dbReference type="ARBA" id="ARBA00022694"/>
    </source>
</evidence>
<gene>
    <name evidence="7" type="primary">PLEST008684</name>
    <name evidence="7" type="ORF">PLESTB_000269700</name>
</gene>